<sequence length="118" mass="14189">MKFCLRQSRLSRHRLRRKLRHNHGTTSIYGKFTADTRTDTRQTRPDTRHRHRHLQTPQTADREAMRHDDLNAVTCIHLYTIYRQSEYQLFFSLSTTVYKCLRVRDNVVTTVYGCLEYA</sequence>
<feature type="region of interest" description="Disordered" evidence="1">
    <location>
        <begin position="37"/>
        <end position="62"/>
    </location>
</feature>
<reference evidence="2 3" key="1">
    <citation type="journal article" date="2020" name="ISME J.">
        <title>Comparative genomics reveals insights into cyanobacterial evolution and habitat adaptation.</title>
        <authorList>
            <person name="Chen M.Y."/>
            <person name="Teng W.K."/>
            <person name="Zhao L."/>
            <person name="Hu C.X."/>
            <person name="Zhou Y.K."/>
            <person name="Han B.P."/>
            <person name="Song L.R."/>
            <person name="Shu W.S."/>
        </authorList>
    </citation>
    <scope>NUCLEOTIDE SEQUENCE [LARGE SCALE GENOMIC DNA]</scope>
    <source>
        <strain evidence="2 3">FACHB-838</strain>
    </source>
</reference>
<gene>
    <name evidence="2" type="ORF">H6G97_40290</name>
</gene>
<dbReference type="EMBL" id="JACJSI010000260">
    <property type="protein sequence ID" value="MBD2535308.1"/>
    <property type="molecule type" value="Genomic_DNA"/>
</dbReference>
<evidence type="ECO:0008006" key="4">
    <source>
        <dbReference type="Google" id="ProtNLM"/>
    </source>
</evidence>
<accession>A0ABR8E1M0</accession>
<proteinExistence type="predicted"/>
<name>A0ABR8E1M0_9NOSO</name>
<dbReference type="RefSeq" id="WP_190946150.1">
    <property type="nucleotide sequence ID" value="NZ_JACJSI010000260.1"/>
</dbReference>
<dbReference type="Proteomes" id="UP000623440">
    <property type="component" value="Unassembled WGS sequence"/>
</dbReference>
<keyword evidence="3" id="KW-1185">Reference proteome</keyword>
<protein>
    <recommendedName>
        <fullName evidence="4">Transposase</fullName>
    </recommendedName>
</protein>
<evidence type="ECO:0000313" key="3">
    <source>
        <dbReference type="Proteomes" id="UP000623440"/>
    </source>
</evidence>
<evidence type="ECO:0000256" key="1">
    <source>
        <dbReference type="SAM" id="MobiDB-lite"/>
    </source>
</evidence>
<organism evidence="2 3">
    <name type="scientific">Nostoc flagelliforme FACHB-838</name>
    <dbReference type="NCBI Taxonomy" id="2692904"/>
    <lineage>
        <taxon>Bacteria</taxon>
        <taxon>Bacillati</taxon>
        <taxon>Cyanobacteriota</taxon>
        <taxon>Cyanophyceae</taxon>
        <taxon>Nostocales</taxon>
        <taxon>Nostocaceae</taxon>
        <taxon>Nostoc</taxon>
    </lineage>
</organism>
<comment type="caution">
    <text evidence="2">The sequence shown here is derived from an EMBL/GenBank/DDBJ whole genome shotgun (WGS) entry which is preliminary data.</text>
</comment>
<feature type="compositionally biased region" description="Basic and acidic residues" evidence="1">
    <location>
        <begin position="37"/>
        <end position="46"/>
    </location>
</feature>
<evidence type="ECO:0000313" key="2">
    <source>
        <dbReference type="EMBL" id="MBD2535308.1"/>
    </source>
</evidence>